<dbReference type="GeneTree" id="ENSGT00940000154642"/>
<dbReference type="Proteomes" id="UP000265140">
    <property type="component" value="Chromosome 13"/>
</dbReference>
<evidence type="ECO:0000313" key="4">
    <source>
        <dbReference type="Proteomes" id="UP000265140"/>
    </source>
</evidence>
<feature type="compositionally biased region" description="Basic and acidic residues" evidence="1">
    <location>
        <begin position="11"/>
        <end position="25"/>
    </location>
</feature>
<dbReference type="InterPro" id="IPR026983">
    <property type="entry name" value="DHC"/>
</dbReference>
<dbReference type="Pfam" id="PF08385">
    <property type="entry name" value="DHC_N1"/>
    <property type="match status" value="1"/>
</dbReference>
<proteinExistence type="predicted"/>
<dbReference type="PANTHER" id="PTHR22878:SF63">
    <property type="entry name" value="DYNEIN AXONEMAL HEAVY CHAIN 10"/>
    <property type="match status" value="1"/>
</dbReference>
<evidence type="ECO:0000259" key="2">
    <source>
        <dbReference type="Pfam" id="PF08385"/>
    </source>
</evidence>
<dbReference type="Ensembl" id="ENSELUT00000088010.1">
    <property type="protein sequence ID" value="ENSELUP00000090163.1"/>
    <property type="gene ID" value="ENSELUG00000013505.3"/>
</dbReference>
<feature type="domain" description="Dynein heavy chain tail" evidence="2">
    <location>
        <begin position="81"/>
        <end position="655"/>
    </location>
</feature>
<protein>
    <recommendedName>
        <fullName evidence="2">Dynein heavy chain tail domain-containing protein</fullName>
    </recommendedName>
</protein>
<accession>A0AAY5KM01</accession>
<dbReference type="GO" id="GO:0051959">
    <property type="term" value="F:dynein light intermediate chain binding"/>
    <property type="evidence" value="ECO:0007669"/>
    <property type="project" value="InterPro"/>
</dbReference>
<dbReference type="PANTHER" id="PTHR22878">
    <property type="entry name" value="DYNEIN HEAVY CHAIN 6, AXONEMAL-LIKE-RELATED"/>
    <property type="match status" value="1"/>
</dbReference>
<feature type="compositionally biased region" description="Polar residues" evidence="1">
    <location>
        <begin position="1"/>
        <end position="10"/>
    </location>
</feature>
<sequence length="988" mass="114750">MGAAASQDQKSTGDGKGDQNERPVESRGVLMIRDELLNSTHKFLGHIDRTLQQLEGEIKLHIPELDLEPEVDDLVSNPEIVEKLEQCVMNWQTQITIVIEEQLKKKPQAPGPISEIDFWRERTATLSAVSEQLKLPVVKKVVEVITRAEPVTVQNLDLTVTELSKLHVESVENVRFLSTLERHFKNLATGLDFSVILDTLPLMMNGLRMVWIISSHYNKDERMVPLMERIAWELSERVARVVNVRMLFKDKRELAKAKAQDGKQVLDQWKACYFDMRAKIETSGRDPRWEFDRKKLFEKTDYMSSICQDLYDILQILEEFYNIFGPELKAVTGDPKHIDHVLRRVDSLVVPIEELSFDPFNIRKIGSWKMVMKEFKAKVQAIEGEAINFINESFKTLRSASAAFDMLLKFKHIRSREAINNQMMQKFNDILAQYCKEVDIINGTFLNCKDNPPLDKNQPPVAGAIYWERSLFYRIKDTIIRFQEVPDMLESKLGKAVRAKYLEVGTCMKEYDQKKYERWREETELNLPLLMNRKLLVTVNSSGMTGPATERDIERDVRYMINFAPELKEIVSETKYMEQLGYSVPELARNVALQEDKFLRYVDGLKDLVNRYHLLMDCLNDAEFFLLAEQVHELRRVMRPGYKRLNWNALGISEFINRGTQACSKFESLVNQIQKNERDIDAKLQSIETANLFKFPAPDKSSDLPGVKEFCELIGRERAKDVSLLSRKYTAIGPLLTKMESLVMHTNSGRAKRMGQYYTYWERKVFDSLIKIKHATFNMAVMGNTPLFQIETILSAPEIVLHPKNNEVHKLVMQCVRDCVESTKRFVRWMHGTCIECPPQRVDGEDEPVVLSFYSEVCQHQQVNERAMAVSQSIQRLLSTVGPYLGRWKRYRRLWKLDKAIVMERFAAKRPSYVMYDEKLQFYSRISVEVAQQPLLKDEHIMRLNLEPLARTVQENAQAWVNSLGRLLNQSAREELFSLRDELLVLCV</sequence>
<dbReference type="GO" id="GO:0007018">
    <property type="term" value="P:microtubule-based movement"/>
    <property type="evidence" value="ECO:0007669"/>
    <property type="project" value="InterPro"/>
</dbReference>
<keyword evidence="4" id="KW-1185">Reference proteome</keyword>
<evidence type="ECO:0000256" key="1">
    <source>
        <dbReference type="SAM" id="MobiDB-lite"/>
    </source>
</evidence>
<organism evidence="3 4">
    <name type="scientific">Esox lucius</name>
    <name type="common">Northern pike</name>
    <dbReference type="NCBI Taxonomy" id="8010"/>
    <lineage>
        <taxon>Eukaryota</taxon>
        <taxon>Metazoa</taxon>
        <taxon>Chordata</taxon>
        <taxon>Craniata</taxon>
        <taxon>Vertebrata</taxon>
        <taxon>Euteleostomi</taxon>
        <taxon>Actinopterygii</taxon>
        <taxon>Neopterygii</taxon>
        <taxon>Teleostei</taxon>
        <taxon>Protacanthopterygii</taxon>
        <taxon>Esociformes</taxon>
        <taxon>Esocidae</taxon>
        <taxon>Esox</taxon>
    </lineage>
</organism>
<feature type="region of interest" description="Disordered" evidence="1">
    <location>
        <begin position="1"/>
        <end position="27"/>
    </location>
</feature>
<dbReference type="GO" id="GO:0030286">
    <property type="term" value="C:dynein complex"/>
    <property type="evidence" value="ECO:0007669"/>
    <property type="project" value="InterPro"/>
</dbReference>
<reference evidence="3 4" key="1">
    <citation type="submission" date="2020-02" db="EMBL/GenBank/DDBJ databases">
        <title>Esox lucius (northern pike) genome, fEsoLuc1, primary haplotype.</title>
        <authorList>
            <person name="Myers G."/>
            <person name="Karagic N."/>
            <person name="Meyer A."/>
            <person name="Pippel M."/>
            <person name="Reichard M."/>
            <person name="Winkler S."/>
            <person name="Tracey A."/>
            <person name="Sims Y."/>
            <person name="Howe K."/>
            <person name="Rhie A."/>
            <person name="Formenti G."/>
            <person name="Durbin R."/>
            <person name="Fedrigo O."/>
            <person name="Jarvis E.D."/>
        </authorList>
    </citation>
    <scope>NUCLEOTIDE SEQUENCE [LARGE SCALE GENOMIC DNA]</scope>
</reference>
<dbReference type="GO" id="GO:0045505">
    <property type="term" value="F:dynein intermediate chain binding"/>
    <property type="evidence" value="ECO:0007669"/>
    <property type="project" value="InterPro"/>
</dbReference>
<dbReference type="InterPro" id="IPR013594">
    <property type="entry name" value="Dynein_heavy_tail"/>
</dbReference>
<reference evidence="3" key="3">
    <citation type="submission" date="2025-09" db="UniProtKB">
        <authorList>
            <consortium name="Ensembl"/>
        </authorList>
    </citation>
    <scope>IDENTIFICATION</scope>
</reference>
<evidence type="ECO:0000313" key="3">
    <source>
        <dbReference type="Ensembl" id="ENSELUP00000090163.1"/>
    </source>
</evidence>
<dbReference type="AlphaFoldDB" id="A0AAY5KM01"/>
<reference evidence="3" key="2">
    <citation type="submission" date="2025-08" db="UniProtKB">
        <authorList>
            <consortium name="Ensembl"/>
        </authorList>
    </citation>
    <scope>IDENTIFICATION</scope>
</reference>
<gene>
    <name evidence="3" type="primary">DNAH10</name>
</gene>
<name>A0AAY5KM01_ESOLU</name>